<comment type="caution">
    <text evidence="2">The sequence shown here is derived from an EMBL/GenBank/DDBJ whole genome shotgun (WGS) entry which is preliminary data.</text>
</comment>
<evidence type="ECO:0000313" key="2">
    <source>
        <dbReference type="EMBL" id="KAK1674269.1"/>
    </source>
</evidence>
<dbReference type="GeneID" id="85453970"/>
<feature type="coiled-coil region" evidence="1">
    <location>
        <begin position="39"/>
        <end position="88"/>
    </location>
</feature>
<dbReference type="AlphaFoldDB" id="A0AAJ0AI13"/>
<accession>A0AAJ0AI13</accession>
<dbReference type="EMBL" id="JAHMHR010000027">
    <property type="protein sequence ID" value="KAK1674269.1"/>
    <property type="molecule type" value="Genomic_DNA"/>
</dbReference>
<dbReference type="RefSeq" id="XP_060428272.1">
    <property type="nucleotide sequence ID" value="XM_060569444.1"/>
</dbReference>
<gene>
    <name evidence="2" type="ORF">BDP55DRAFT_554999</name>
</gene>
<reference evidence="2" key="1">
    <citation type="submission" date="2021-06" db="EMBL/GenBank/DDBJ databases">
        <title>Comparative genomics, transcriptomics and evolutionary studies reveal genomic signatures of adaptation to plant cell wall in hemibiotrophic fungi.</title>
        <authorList>
            <consortium name="DOE Joint Genome Institute"/>
            <person name="Baroncelli R."/>
            <person name="Diaz J.F."/>
            <person name="Benocci T."/>
            <person name="Peng M."/>
            <person name="Battaglia E."/>
            <person name="Haridas S."/>
            <person name="Andreopoulos W."/>
            <person name="Labutti K."/>
            <person name="Pangilinan J."/>
            <person name="Floch G.L."/>
            <person name="Makela M.R."/>
            <person name="Henrissat B."/>
            <person name="Grigoriev I.V."/>
            <person name="Crouch J.A."/>
            <person name="De Vries R.P."/>
            <person name="Sukno S.A."/>
            <person name="Thon M.R."/>
        </authorList>
    </citation>
    <scope>NUCLEOTIDE SEQUENCE</scope>
    <source>
        <strain evidence="2">CBS 193.32</strain>
    </source>
</reference>
<feature type="non-terminal residue" evidence="2">
    <location>
        <position position="105"/>
    </location>
</feature>
<sequence length="105" mass="12178">MAATPVSSSFPDKHRSQYLSRDEYIDLRNSQDKHLNAELASIRCSVDDVKQELNDVKRELKADIKERLGRLEDQTQRLEAEVRQSQAYMRNKGLRNPTLPIRPVV</sequence>
<keyword evidence="3" id="KW-1185">Reference proteome</keyword>
<protein>
    <submittedName>
        <fullName evidence="2">Uncharacterized protein</fullName>
    </submittedName>
</protein>
<organism evidence="2 3">
    <name type="scientific">Colletotrichum godetiae</name>
    <dbReference type="NCBI Taxonomy" id="1209918"/>
    <lineage>
        <taxon>Eukaryota</taxon>
        <taxon>Fungi</taxon>
        <taxon>Dikarya</taxon>
        <taxon>Ascomycota</taxon>
        <taxon>Pezizomycotina</taxon>
        <taxon>Sordariomycetes</taxon>
        <taxon>Hypocreomycetidae</taxon>
        <taxon>Glomerellales</taxon>
        <taxon>Glomerellaceae</taxon>
        <taxon>Colletotrichum</taxon>
        <taxon>Colletotrichum acutatum species complex</taxon>
    </lineage>
</organism>
<proteinExistence type="predicted"/>
<name>A0AAJ0AI13_9PEZI</name>
<evidence type="ECO:0000313" key="3">
    <source>
        <dbReference type="Proteomes" id="UP001224890"/>
    </source>
</evidence>
<evidence type="ECO:0000256" key="1">
    <source>
        <dbReference type="SAM" id="Coils"/>
    </source>
</evidence>
<keyword evidence="1" id="KW-0175">Coiled coil</keyword>
<dbReference type="Proteomes" id="UP001224890">
    <property type="component" value="Unassembled WGS sequence"/>
</dbReference>